<dbReference type="PANTHER" id="PTHR43520">
    <property type="entry name" value="ATP7, ISOFORM B"/>
    <property type="match status" value="1"/>
</dbReference>
<proteinExistence type="inferred from homology"/>
<reference evidence="25 26" key="1">
    <citation type="submission" date="2019-08" db="EMBL/GenBank/DDBJ databases">
        <title>Calorimonas adulescens gen. nov., sp. nov., an anaerobic thermophilic bacterium from Sakhalin hot spring.</title>
        <authorList>
            <person name="Khomyakova M.A."/>
            <person name="Merkel A.Y."/>
            <person name="Novikov A."/>
            <person name="Bonch-Osmolovskaya E.A."/>
            <person name="Slobodkin A.I."/>
        </authorList>
    </citation>
    <scope>NUCLEOTIDE SEQUENCE [LARGE SCALE GENOMIC DNA]</scope>
    <source>
        <strain evidence="25 26">A05MB</strain>
    </source>
</reference>
<evidence type="ECO:0000256" key="12">
    <source>
        <dbReference type="ARBA" id="ARBA00022796"/>
    </source>
</evidence>
<keyword evidence="15" id="KW-1278">Translocase</keyword>
<evidence type="ECO:0000256" key="6">
    <source>
        <dbReference type="ARBA" id="ARBA00022475"/>
    </source>
</evidence>
<evidence type="ECO:0000256" key="4">
    <source>
        <dbReference type="ARBA" id="ARBA00015102"/>
    </source>
</evidence>
<evidence type="ECO:0000313" key="25">
    <source>
        <dbReference type="EMBL" id="TZE83102.1"/>
    </source>
</evidence>
<evidence type="ECO:0000256" key="11">
    <source>
        <dbReference type="ARBA" id="ARBA00022741"/>
    </source>
</evidence>
<dbReference type="Proteomes" id="UP000322976">
    <property type="component" value="Unassembled WGS sequence"/>
</dbReference>
<keyword evidence="12" id="KW-0187">Copper transport</keyword>
<evidence type="ECO:0000256" key="3">
    <source>
        <dbReference type="ARBA" id="ARBA00012517"/>
    </source>
</evidence>
<dbReference type="Gene3D" id="3.40.50.1000">
    <property type="entry name" value="HAD superfamily/HAD-like"/>
    <property type="match status" value="1"/>
</dbReference>
<evidence type="ECO:0000256" key="10">
    <source>
        <dbReference type="ARBA" id="ARBA00022737"/>
    </source>
</evidence>
<dbReference type="InterPro" id="IPR017969">
    <property type="entry name" value="Heavy-metal-associated_CS"/>
</dbReference>
<evidence type="ECO:0000256" key="8">
    <source>
        <dbReference type="ARBA" id="ARBA00022692"/>
    </source>
</evidence>
<evidence type="ECO:0000256" key="19">
    <source>
        <dbReference type="ARBA" id="ARBA00023136"/>
    </source>
</evidence>
<comment type="similarity">
    <text evidence="2 23">Belongs to the cation transport ATPase (P-type) (TC 3.A.3) family. Type IB subfamily.</text>
</comment>
<dbReference type="SFLD" id="SFLDS00003">
    <property type="entry name" value="Haloacid_Dehalogenase"/>
    <property type="match status" value="1"/>
</dbReference>
<keyword evidence="25" id="KW-0378">Hydrolase</keyword>
<evidence type="ECO:0000256" key="20">
    <source>
        <dbReference type="ARBA" id="ARBA00029719"/>
    </source>
</evidence>
<evidence type="ECO:0000256" key="22">
    <source>
        <dbReference type="ARBA" id="ARBA00049289"/>
    </source>
</evidence>
<dbReference type="PROSITE" id="PS01047">
    <property type="entry name" value="HMA_1"/>
    <property type="match status" value="2"/>
</dbReference>
<evidence type="ECO:0000256" key="2">
    <source>
        <dbReference type="ARBA" id="ARBA00006024"/>
    </source>
</evidence>
<dbReference type="GO" id="GO:0043682">
    <property type="term" value="F:P-type divalent copper transporter activity"/>
    <property type="evidence" value="ECO:0007669"/>
    <property type="project" value="TreeGrafter"/>
</dbReference>
<feature type="transmembrane region" description="Helical" evidence="23">
    <location>
        <begin position="193"/>
        <end position="214"/>
    </location>
</feature>
<keyword evidence="5" id="KW-0813">Transport</keyword>
<keyword evidence="9 23" id="KW-0479">Metal-binding</keyword>
<dbReference type="FunFam" id="2.70.150.10:FF:000002">
    <property type="entry name" value="Copper-transporting ATPase 1, putative"/>
    <property type="match status" value="1"/>
</dbReference>
<dbReference type="CDD" id="cd00371">
    <property type="entry name" value="HMA"/>
    <property type="match status" value="2"/>
</dbReference>
<dbReference type="SUPFAM" id="SSF81665">
    <property type="entry name" value="Calcium ATPase, transmembrane domain M"/>
    <property type="match status" value="1"/>
</dbReference>
<dbReference type="InterPro" id="IPR044492">
    <property type="entry name" value="P_typ_ATPase_HD_dom"/>
</dbReference>
<dbReference type="NCBIfam" id="TIGR01525">
    <property type="entry name" value="ATPase-IB_hvy"/>
    <property type="match status" value="1"/>
</dbReference>
<dbReference type="InterPro" id="IPR059000">
    <property type="entry name" value="ATPase_P-type_domA"/>
</dbReference>
<dbReference type="Pfam" id="PF00122">
    <property type="entry name" value="E1-E2_ATPase"/>
    <property type="match status" value="1"/>
</dbReference>
<evidence type="ECO:0000256" key="13">
    <source>
        <dbReference type="ARBA" id="ARBA00022840"/>
    </source>
</evidence>
<dbReference type="EC" id="7.2.2.8" evidence="3"/>
<evidence type="ECO:0000256" key="17">
    <source>
        <dbReference type="ARBA" id="ARBA00023008"/>
    </source>
</evidence>
<organism evidence="25 26">
    <name type="scientific">Calorimonas adulescens</name>
    <dbReference type="NCBI Taxonomy" id="2606906"/>
    <lineage>
        <taxon>Bacteria</taxon>
        <taxon>Bacillati</taxon>
        <taxon>Bacillota</taxon>
        <taxon>Clostridia</taxon>
        <taxon>Thermoanaerobacterales</taxon>
        <taxon>Thermoanaerobacteraceae</taxon>
        <taxon>Calorimonas</taxon>
    </lineage>
</organism>
<evidence type="ECO:0000256" key="21">
    <source>
        <dbReference type="ARBA" id="ARBA00033239"/>
    </source>
</evidence>
<feature type="domain" description="HMA" evidence="24">
    <location>
        <begin position="13"/>
        <end position="79"/>
    </location>
</feature>
<dbReference type="SUPFAM" id="SSF81653">
    <property type="entry name" value="Calcium ATPase, transduction domain A"/>
    <property type="match status" value="1"/>
</dbReference>
<evidence type="ECO:0000313" key="26">
    <source>
        <dbReference type="Proteomes" id="UP000322976"/>
    </source>
</evidence>
<comment type="catalytic activity">
    <reaction evidence="22">
        <text>Cu(+)(in) + ATP + H2O = Cu(+)(out) + ADP + phosphate + H(+)</text>
        <dbReference type="Rhea" id="RHEA:25792"/>
        <dbReference type="ChEBI" id="CHEBI:15377"/>
        <dbReference type="ChEBI" id="CHEBI:15378"/>
        <dbReference type="ChEBI" id="CHEBI:30616"/>
        <dbReference type="ChEBI" id="CHEBI:43474"/>
        <dbReference type="ChEBI" id="CHEBI:49552"/>
        <dbReference type="ChEBI" id="CHEBI:456216"/>
        <dbReference type="EC" id="7.2.2.8"/>
    </reaction>
</comment>
<gene>
    <name evidence="25" type="primary">cadA</name>
    <name evidence="25" type="ORF">FWJ32_01910</name>
</gene>
<evidence type="ECO:0000256" key="23">
    <source>
        <dbReference type="RuleBase" id="RU362081"/>
    </source>
</evidence>
<dbReference type="Gene3D" id="3.40.1110.10">
    <property type="entry name" value="Calcium-transporting ATPase, cytoplasmic domain N"/>
    <property type="match status" value="2"/>
</dbReference>
<dbReference type="GO" id="GO:0005507">
    <property type="term" value="F:copper ion binding"/>
    <property type="evidence" value="ECO:0007669"/>
    <property type="project" value="InterPro"/>
</dbReference>
<keyword evidence="10" id="KW-0677">Repeat</keyword>
<dbReference type="SFLD" id="SFLDG00002">
    <property type="entry name" value="C1.7:_P-type_atpase_like"/>
    <property type="match status" value="1"/>
</dbReference>
<evidence type="ECO:0000256" key="15">
    <source>
        <dbReference type="ARBA" id="ARBA00022967"/>
    </source>
</evidence>
<dbReference type="InterPro" id="IPR001757">
    <property type="entry name" value="P_typ_ATPase"/>
</dbReference>
<evidence type="ECO:0000256" key="9">
    <source>
        <dbReference type="ARBA" id="ARBA00022723"/>
    </source>
</evidence>
<dbReference type="PROSITE" id="PS50846">
    <property type="entry name" value="HMA_2"/>
    <property type="match status" value="2"/>
</dbReference>
<dbReference type="InterPro" id="IPR036163">
    <property type="entry name" value="HMA_dom_sf"/>
</dbReference>
<evidence type="ECO:0000256" key="18">
    <source>
        <dbReference type="ARBA" id="ARBA00023065"/>
    </source>
</evidence>
<dbReference type="InterPro" id="IPR008250">
    <property type="entry name" value="ATPase_P-typ_transduc_dom_A_sf"/>
</dbReference>
<keyword evidence="11 23" id="KW-0547">Nucleotide-binding</keyword>
<keyword evidence="14" id="KW-0460">Magnesium</keyword>
<feature type="transmembrane region" description="Helical" evidence="23">
    <location>
        <begin position="167"/>
        <end position="187"/>
    </location>
</feature>
<feature type="transmembrane region" description="Helical" evidence="23">
    <location>
        <begin position="235"/>
        <end position="254"/>
    </location>
</feature>
<dbReference type="InterPro" id="IPR023214">
    <property type="entry name" value="HAD_sf"/>
</dbReference>
<keyword evidence="13 23" id="KW-0067">ATP-binding</keyword>
<dbReference type="NCBIfam" id="TIGR01511">
    <property type="entry name" value="ATPase-IB1_Cu"/>
    <property type="match status" value="1"/>
</dbReference>
<dbReference type="GO" id="GO:0005524">
    <property type="term" value="F:ATP binding"/>
    <property type="evidence" value="ECO:0007669"/>
    <property type="project" value="UniProtKB-UniRule"/>
</dbReference>
<dbReference type="GO" id="GO:0005886">
    <property type="term" value="C:plasma membrane"/>
    <property type="evidence" value="ECO:0007669"/>
    <property type="project" value="UniProtKB-SubCell"/>
</dbReference>
<evidence type="ECO:0000256" key="14">
    <source>
        <dbReference type="ARBA" id="ARBA00022842"/>
    </source>
</evidence>
<dbReference type="PRINTS" id="PR00119">
    <property type="entry name" value="CATATPASE"/>
</dbReference>
<feature type="transmembrane region" description="Helical" evidence="23">
    <location>
        <begin position="754"/>
        <end position="771"/>
    </location>
</feature>
<feature type="transmembrane region" description="Helical" evidence="23">
    <location>
        <begin position="777"/>
        <end position="795"/>
    </location>
</feature>
<dbReference type="InterPro" id="IPR036412">
    <property type="entry name" value="HAD-like_sf"/>
</dbReference>
<sequence length="802" mass="86494">METINKDVKGNEKKVTLKLKGMSCASCANTIERGLSKLPGVKEANVNFSIERGTVIYDPAQVSMDDMVNKVRDLGYDVVFDRAQLMLIGMSCASCANTIEKTLNRLNGVVKATVNFATETATVDFNSSEVTVQDMIKAIRKVGYDAREKEEGVDIERQEREREAKSLWTSFVISAILTVPLVLNMILEIGFGIMTFLSNPYFQLVIDTPIQFWIGSRYYKNAYHALRGRSANMDVLIVMGTSVAYFYSLANVILGHYHQLYFEAAAVIITLILLGKYLESSAKGRTSEAIKKLMGLRAKTARVIRDGVEQDIPVEDVEVEDIVVVRPGEKIPVDGVIIEGYSSVDESMLTGESIPVEKKEGDEVIGATINKTGSFKFRATKVGKDTALAQIIKMVEDAQGSKAPIQKLADQISGIFVPTVILIALATFLVWTFGFGNATVGLVAAVSVLVIACPCALGLATPTSIMVGTGKGAENGVLIKGGEHLERAHRINAIILDKTGTITKGKPEVTDVISIDGTEENEVLRLAAIAEKNSEHPLGEAIVNKAKENQLQMADPAKFEAIPGHGVVAEIDRKELYLGNRRLINIKNIEISDEIVSILDRLESEGKTAMILAEKDRIKGIVAVADTVKDGSKEAIKALKDMGIEVWMITGDNRRTAEAIAKQVGIDHVLAEVLPENKAEEVAKLRESGKIVAMVGDGINDAPALAAADVGIAIGTGTDVAMEAADITLMSGDLRGIVTAIKLSRATMRNIKQNLFWAFGYNTAGIPLAAAGLLNPAIAGAAMAFSSVSVVTNALRLRRFKP</sequence>
<feature type="transmembrane region" description="Helical" evidence="23">
    <location>
        <begin position="440"/>
        <end position="461"/>
    </location>
</feature>
<dbReference type="NCBIfam" id="TIGR00003">
    <property type="entry name" value="copper ion binding protein"/>
    <property type="match status" value="2"/>
</dbReference>
<accession>A0A5D8QF26</accession>
<evidence type="ECO:0000256" key="16">
    <source>
        <dbReference type="ARBA" id="ARBA00022989"/>
    </source>
</evidence>
<evidence type="ECO:0000259" key="24">
    <source>
        <dbReference type="PROSITE" id="PS50846"/>
    </source>
</evidence>
<evidence type="ECO:0000256" key="5">
    <source>
        <dbReference type="ARBA" id="ARBA00022448"/>
    </source>
</evidence>
<keyword evidence="18" id="KW-0406">Ion transport</keyword>
<dbReference type="Pfam" id="PF00702">
    <property type="entry name" value="Hydrolase"/>
    <property type="match status" value="1"/>
</dbReference>
<dbReference type="Pfam" id="PF00403">
    <property type="entry name" value="HMA"/>
    <property type="match status" value="2"/>
</dbReference>
<protein>
    <recommendedName>
        <fullName evidence="4">Copper-exporting P-type ATPase</fullName>
        <ecNumber evidence="3">7.2.2.8</ecNumber>
    </recommendedName>
    <alternativeName>
        <fullName evidence="20">Copper-exporting P-type ATPase A</fullName>
    </alternativeName>
    <alternativeName>
        <fullName evidence="21">Cu(+)-exporting ATPase</fullName>
    </alternativeName>
</protein>
<dbReference type="GO" id="GO:0140581">
    <property type="term" value="F:P-type monovalent copper transporter activity"/>
    <property type="evidence" value="ECO:0007669"/>
    <property type="project" value="UniProtKB-EC"/>
</dbReference>
<feature type="domain" description="HMA" evidence="24">
    <location>
        <begin position="81"/>
        <end position="147"/>
    </location>
</feature>
<dbReference type="GO" id="GO:0016887">
    <property type="term" value="F:ATP hydrolysis activity"/>
    <property type="evidence" value="ECO:0007669"/>
    <property type="project" value="InterPro"/>
</dbReference>
<comment type="caution">
    <text evidence="25">The sequence shown here is derived from an EMBL/GenBank/DDBJ whole genome shotgun (WGS) entry which is preliminary data.</text>
</comment>
<dbReference type="InterPro" id="IPR018303">
    <property type="entry name" value="ATPase_P-typ_P_site"/>
</dbReference>
<dbReference type="SFLD" id="SFLDF00027">
    <property type="entry name" value="p-type_atpase"/>
    <property type="match status" value="1"/>
</dbReference>
<dbReference type="Gene3D" id="2.70.150.10">
    <property type="entry name" value="Calcium-transporting ATPase, cytoplasmic transduction domain A"/>
    <property type="match status" value="1"/>
</dbReference>
<dbReference type="CDD" id="cd02094">
    <property type="entry name" value="P-type_ATPase_Cu-like"/>
    <property type="match status" value="1"/>
</dbReference>
<dbReference type="InterPro" id="IPR023298">
    <property type="entry name" value="ATPase_P-typ_TM_dom_sf"/>
</dbReference>
<dbReference type="InterPro" id="IPR006121">
    <property type="entry name" value="HMA_dom"/>
</dbReference>
<dbReference type="PROSITE" id="PS00154">
    <property type="entry name" value="ATPASE_E1_E2"/>
    <property type="match status" value="1"/>
</dbReference>
<dbReference type="InterPro" id="IPR006122">
    <property type="entry name" value="HMA_Cu_ion-bd"/>
</dbReference>
<keyword evidence="26" id="KW-1185">Reference proteome</keyword>
<feature type="transmembrane region" description="Helical" evidence="23">
    <location>
        <begin position="260"/>
        <end position="278"/>
    </location>
</feature>
<keyword evidence="17" id="KW-0186">Copper</keyword>
<keyword evidence="7" id="KW-0597">Phosphoprotein</keyword>
<dbReference type="PRINTS" id="PR00943">
    <property type="entry name" value="CUATPASE"/>
</dbReference>
<dbReference type="FunFam" id="3.30.70.100:FF:000005">
    <property type="entry name" value="Copper-exporting P-type ATPase A"/>
    <property type="match status" value="2"/>
</dbReference>
<name>A0A5D8QF26_9THEO</name>
<keyword evidence="16 23" id="KW-1133">Transmembrane helix</keyword>
<dbReference type="PRINTS" id="PR00942">
    <property type="entry name" value="CUATPASEI"/>
</dbReference>
<keyword evidence="8 23" id="KW-0812">Transmembrane</keyword>
<dbReference type="GO" id="GO:0055070">
    <property type="term" value="P:copper ion homeostasis"/>
    <property type="evidence" value="ECO:0007669"/>
    <property type="project" value="TreeGrafter"/>
</dbReference>
<dbReference type="NCBIfam" id="TIGR01512">
    <property type="entry name" value="ATPase-IB2_Cd"/>
    <property type="match status" value="1"/>
</dbReference>
<keyword evidence="19 23" id="KW-0472">Membrane</keyword>
<dbReference type="FunFam" id="3.40.50.1000:FF:000144">
    <property type="entry name" value="copper-transporting ATPase 1 isoform X2"/>
    <property type="match status" value="1"/>
</dbReference>
<dbReference type="InterPro" id="IPR027256">
    <property type="entry name" value="P-typ_ATPase_IB"/>
</dbReference>
<evidence type="ECO:0000256" key="7">
    <source>
        <dbReference type="ARBA" id="ARBA00022553"/>
    </source>
</evidence>
<dbReference type="SUPFAM" id="SSF55008">
    <property type="entry name" value="HMA, heavy metal-associated domain"/>
    <property type="match status" value="2"/>
</dbReference>
<dbReference type="AlphaFoldDB" id="A0A5D8QF26"/>
<dbReference type="NCBIfam" id="TIGR01494">
    <property type="entry name" value="ATPase_P-type"/>
    <property type="match status" value="1"/>
</dbReference>
<dbReference type="PANTHER" id="PTHR43520:SF8">
    <property type="entry name" value="P-TYPE CU(+) TRANSPORTER"/>
    <property type="match status" value="1"/>
</dbReference>
<dbReference type="Gene3D" id="3.30.70.100">
    <property type="match status" value="2"/>
</dbReference>
<dbReference type="SUPFAM" id="SSF56784">
    <property type="entry name" value="HAD-like"/>
    <property type="match status" value="1"/>
</dbReference>
<dbReference type="RefSeq" id="WP_149544298.1">
    <property type="nucleotide sequence ID" value="NZ_VTPS01000002.1"/>
</dbReference>
<dbReference type="InterPro" id="IPR023299">
    <property type="entry name" value="ATPase_P-typ_cyto_dom_N"/>
</dbReference>
<comment type="subcellular location">
    <subcellularLocation>
        <location evidence="1">Cell membrane</location>
        <topology evidence="1">Multi-pass membrane protein</topology>
    </subcellularLocation>
</comment>
<feature type="transmembrane region" description="Helical" evidence="23">
    <location>
        <begin position="412"/>
        <end position="434"/>
    </location>
</feature>
<evidence type="ECO:0000256" key="1">
    <source>
        <dbReference type="ARBA" id="ARBA00004651"/>
    </source>
</evidence>
<dbReference type="EMBL" id="VTPS01000002">
    <property type="protein sequence ID" value="TZE83102.1"/>
    <property type="molecule type" value="Genomic_DNA"/>
</dbReference>
<keyword evidence="6 23" id="KW-1003">Cell membrane</keyword>